<dbReference type="GO" id="GO:0042157">
    <property type="term" value="P:lipoprotein metabolic process"/>
    <property type="evidence" value="ECO:0007669"/>
    <property type="project" value="InterPro"/>
</dbReference>
<dbReference type="RefSeq" id="XP_022294366.1">
    <property type="nucleotide sequence ID" value="XM_022438658.1"/>
</dbReference>
<keyword evidence="3" id="KW-1185">Reference proteome</keyword>
<sequence>MDYFREKFEGKNFSLICPGGDDSFFRCLYLATIDSPFKNVTSKNARRMQKELLEHEIKDSTHFHPFRPFYTQCNGDHSAVDCLKGEFEILCKGKNPPSPREFFAAADMLQRYICLYRCKEFERLDIEKLQGYIFAPRNKNGVDEEPLCFLMLEKESGLMEFAIFIHKISKKYLKTCPGVLTNKEHLHCIGLRFSNSFSMLFNEMSPYDSEVREEDIFSLLSLEFYGTESHCDRILNIICNLELQDDNLDLFCKHAEGSVADETNLNHKREILKKHIENLKNGSISPGEGECYALSSVYNVDIIVDWTGKEEWKTYTPVISTYANCFDSPVILRKENRHGGFLPFFAHSGMCSCLQNPPEIQGHIGQIKANIHEAALKNTCCPSKRRRENHKHLGSIPGIRNGWPLVHDYIKPQRKIEIVISRLNKEGRRIDQIDGGEGSLEKALAKELYGDENSYDARELQDASGNNDLNLNEKLTQISEWLKVPIYVYMYHSPKESAAIDGPQRCFWEKYEPDVFRTNRECRFYITLFYNVQEGSFDRITPLKGCNCQIPPPLSLLTNNHSMGQQNLECINPQHRHHPLVAFLSTEPDANMFQVEVRDFSGCSQFSPIRIAMNMNTMKERTFDCQDYIRHSFLRCLSKEIFGHENHVGILIKEMSDELLQNISEYMPFVGENLRKAYNAVGKLEDNEKCRENMARLIIERIEDDLPCDELLLKLACTIFQTPIYVFRIEDRDECTLGFWTKYRRVYKRKRDSLKKTSFEKKCQRDRAYYISVLETGIQQYCRIIPKLEPCNCMLEKPNCLLIETDPTEYHSRHDYSIMRTMRAIDNWLNASCFETDQWMLCNQMLQEHSDRIIQEIESRRKNVNIATITGTSAGILGAVLTGVGIGLAPITAGVSTILSIVGASIALSGGTVATGAKITESVLNKDKINTLKRYQNAYHERFENLKLVLARLREGLRKLGELSSEIQANQDLEASDFANIQSIPGIIRAIKSLVMIPLTVLNVSSRGLMILGTIIGPVSAIVDVTFLAFSAYNMAKGNKTDVTENLRRISASLYGSRRQMHSWAYGNQRRFTYL</sequence>
<accession>A0A8B8AT53</accession>
<dbReference type="RefSeq" id="XP_022294365.1">
    <property type="nucleotide sequence ID" value="XM_022438657.1"/>
</dbReference>
<evidence type="ECO:0000256" key="2">
    <source>
        <dbReference type="SAM" id="Phobius"/>
    </source>
</evidence>
<evidence type="ECO:0000313" key="3">
    <source>
        <dbReference type="Proteomes" id="UP000694844"/>
    </source>
</evidence>
<dbReference type="GO" id="GO:0005576">
    <property type="term" value="C:extracellular region"/>
    <property type="evidence" value="ECO:0007669"/>
    <property type="project" value="InterPro"/>
</dbReference>
<evidence type="ECO:0000313" key="4">
    <source>
        <dbReference type="RefSeq" id="XP_022294365.1"/>
    </source>
</evidence>
<dbReference type="GO" id="GO:0016020">
    <property type="term" value="C:membrane"/>
    <property type="evidence" value="ECO:0007669"/>
    <property type="project" value="TreeGrafter"/>
</dbReference>
<dbReference type="GeneID" id="111104627"/>
<proteinExistence type="inferred from homology"/>
<dbReference type="InterPro" id="IPR008405">
    <property type="entry name" value="ApoL"/>
</dbReference>
<evidence type="ECO:0000256" key="1">
    <source>
        <dbReference type="ARBA" id="ARBA00010090"/>
    </source>
</evidence>
<name>A0A8B8AT53_CRAVI</name>
<evidence type="ECO:0000313" key="5">
    <source>
        <dbReference type="RefSeq" id="XP_022294366.1"/>
    </source>
</evidence>
<dbReference type="KEGG" id="cvn:111104627"/>
<dbReference type="AlphaFoldDB" id="A0A8B8AT53"/>
<dbReference type="OrthoDB" id="6146578at2759"/>
<organism evidence="3 4">
    <name type="scientific">Crassostrea virginica</name>
    <name type="common">Eastern oyster</name>
    <dbReference type="NCBI Taxonomy" id="6565"/>
    <lineage>
        <taxon>Eukaryota</taxon>
        <taxon>Metazoa</taxon>
        <taxon>Spiralia</taxon>
        <taxon>Lophotrochozoa</taxon>
        <taxon>Mollusca</taxon>
        <taxon>Bivalvia</taxon>
        <taxon>Autobranchia</taxon>
        <taxon>Pteriomorphia</taxon>
        <taxon>Ostreida</taxon>
        <taxon>Ostreoidea</taxon>
        <taxon>Ostreidae</taxon>
        <taxon>Crassostrea</taxon>
    </lineage>
</organism>
<dbReference type="GO" id="GO:0006869">
    <property type="term" value="P:lipid transport"/>
    <property type="evidence" value="ECO:0007669"/>
    <property type="project" value="InterPro"/>
</dbReference>
<keyword evidence="2" id="KW-0812">Transmembrane</keyword>
<gene>
    <name evidence="4 5" type="primary">LOC111104627</name>
</gene>
<comment type="similarity">
    <text evidence="1">Belongs to the apolipoprotein L family.</text>
</comment>
<keyword evidence="2" id="KW-0472">Membrane</keyword>
<dbReference type="PANTHER" id="PTHR14096">
    <property type="entry name" value="APOLIPOPROTEIN L"/>
    <property type="match status" value="1"/>
</dbReference>
<dbReference type="Pfam" id="PF05461">
    <property type="entry name" value="ApoL"/>
    <property type="match status" value="1"/>
</dbReference>
<keyword evidence="2" id="KW-1133">Transmembrane helix</keyword>
<dbReference type="GO" id="GO:0008289">
    <property type="term" value="F:lipid binding"/>
    <property type="evidence" value="ECO:0007669"/>
    <property type="project" value="InterPro"/>
</dbReference>
<dbReference type="PANTHER" id="PTHR14096:SF28">
    <property type="entry name" value="APOLIPOPROTEIN L, 1-RELATED"/>
    <property type="match status" value="1"/>
</dbReference>
<reference evidence="4 5" key="1">
    <citation type="submission" date="2025-04" db="UniProtKB">
        <authorList>
            <consortium name="RefSeq"/>
        </authorList>
    </citation>
    <scope>IDENTIFICATION</scope>
    <source>
        <tissue evidence="4 5">Whole sample</tissue>
    </source>
</reference>
<feature type="transmembrane region" description="Helical" evidence="2">
    <location>
        <begin position="1009"/>
        <end position="1030"/>
    </location>
</feature>
<protein>
    <submittedName>
        <fullName evidence="4 5">Uncharacterized protein LOC111104627</fullName>
    </submittedName>
</protein>
<dbReference type="Proteomes" id="UP000694844">
    <property type="component" value="Chromosome 7"/>
</dbReference>